<protein>
    <recommendedName>
        <fullName evidence="8">Aminotransferase class I/classII domain-containing protein</fullName>
    </recommendedName>
</protein>
<keyword evidence="4" id="KW-0808">Transferase</keyword>
<dbReference type="EMBL" id="JARKIE010000018">
    <property type="protein sequence ID" value="KAJ7701167.1"/>
    <property type="molecule type" value="Genomic_DNA"/>
</dbReference>
<keyword evidence="5" id="KW-0663">Pyridoxal phosphate</keyword>
<evidence type="ECO:0000256" key="3">
    <source>
        <dbReference type="ARBA" id="ARBA00022576"/>
    </source>
</evidence>
<dbReference type="PANTHER" id="PTHR42790">
    <property type="entry name" value="AMINOTRANSFERASE"/>
    <property type="match status" value="1"/>
</dbReference>
<dbReference type="Gene3D" id="3.40.640.10">
    <property type="entry name" value="Type I PLP-dependent aspartate aminotransferase-like (Major domain)"/>
    <property type="match status" value="1"/>
</dbReference>
<keyword evidence="7" id="KW-1185">Reference proteome</keyword>
<dbReference type="InterPro" id="IPR015421">
    <property type="entry name" value="PyrdxlP-dep_Trfase_major"/>
</dbReference>
<comment type="similarity">
    <text evidence="2">Belongs to the class-I pyridoxal-phosphate-dependent aminotransferase family.</text>
</comment>
<dbReference type="GO" id="GO:0008483">
    <property type="term" value="F:transaminase activity"/>
    <property type="evidence" value="ECO:0007669"/>
    <property type="project" value="UniProtKB-KW"/>
</dbReference>
<evidence type="ECO:0000256" key="4">
    <source>
        <dbReference type="ARBA" id="ARBA00022679"/>
    </source>
</evidence>
<evidence type="ECO:0000256" key="2">
    <source>
        <dbReference type="ARBA" id="ARBA00007441"/>
    </source>
</evidence>
<accession>A0AAD7DYV2</accession>
<evidence type="ECO:0000313" key="6">
    <source>
        <dbReference type="EMBL" id="KAJ7701167.1"/>
    </source>
</evidence>
<dbReference type="Proteomes" id="UP001221757">
    <property type="component" value="Unassembled WGS sequence"/>
</dbReference>
<dbReference type="AlphaFoldDB" id="A0AAD7DYV2"/>
<organism evidence="6 7">
    <name type="scientific">Mycena rosella</name>
    <name type="common">Pink bonnet</name>
    <name type="synonym">Agaricus rosellus</name>
    <dbReference type="NCBI Taxonomy" id="1033263"/>
    <lineage>
        <taxon>Eukaryota</taxon>
        <taxon>Fungi</taxon>
        <taxon>Dikarya</taxon>
        <taxon>Basidiomycota</taxon>
        <taxon>Agaricomycotina</taxon>
        <taxon>Agaricomycetes</taxon>
        <taxon>Agaricomycetidae</taxon>
        <taxon>Agaricales</taxon>
        <taxon>Marasmiineae</taxon>
        <taxon>Mycenaceae</taxon>
        <taxon>Mycena</taxon>
    </lineage>
</organism>
<evidence type="ECO:0000256" key="5">
    <source>
        <dbReference type="ARBA" id="ARBA00022898"/>
    </source>
</evidence>
<dbReference type="GO" id="GO:1901605">
    <property type="term" value="P:alpha-amino acid metabolic process"/>
    <property type="evidence" value="ECO:0007669"/>
    <property type="project" value="TreeGrafter"/>
</dbReference>
<reference evidence="6" key="1">
    <citation type="submission" date="2023-03" db="EMBL/GenBank/DDBJ databases">
        <title>Massive genome expansion in bonnet fungi (Mycena s.s.) driven by repeated elements and novel gene families across ecological guilds.</title>
        <authorList>
            <consortium name="Lawrence Berkeley National Laboratory"/>
            <person name="Harder C.B."/>
            <person name="Miyauchi S."/>
            <person name="Viragh M."/>
            <person name="Kuo A."/>
            <person name="Thoen E."/>
            <person name="Andreopoulos B."/>
            <person name="Lu D."/>
            <person name="Skrede I."/>
            <person name="Drula E."/>
            <person name="Henrissat B."/>
            <person name="Morin E."/>
            <person name="Kohler A."/>
            <person name="Barry K."/>
            <person name="LaButti K."/>
            <person name="Morin E."/>
            <person name="Salamov A."/>
            <person name="Lipzen A."/>
            <person name="Mereny Z."/>
            <person name="Hegedus B."/>
            <person name="Baldrian P."/>
            <person name="Stursova M."/>
            <person name="Weitz H."/>
            <person name="Taylor A."/>
            <person name="Grigoriev I.V."/>
            <person name="Nagy L.G."/>
            <person name="Martin F."/>
            <person name="Kauserud H."/>
        </authorList>
    </citation>
    <scope>NUCLEOTIDE SEQUENCE</scope>
    <source>
        <strain evidence="6">CBHHK067</strain>
    </source>
</reference>
<dbReference type="SUPFAM" id="SSF53383">
    <property type="entry name" value="PLP-dependent transferases"/>
    <property type="match status" value="1"/>
</dbReference>
<comment type="cofactor">
    <cofactor evidence="1">
        <name>pyridoxal 5'-phosphate</name>
        <dbReference type="ChEBI" id="CHEBI:597326"/>
    </cofactor>
</comment>
<dbReference type="InterPro" id="IPR015424">
    <property type="entry name" value="PyrdxlP-dep_Trfase"/>
</dbReference>
<name>A0AAD7DYV2_MYCRO</name>
<sequence>MPSTTTLDIAPFLSQKSQLWKACGTRPNPSTFPLESITMKLKPALAGISVPSSDDDPFNLTLDGDILSEALQYGKTAGVARFIECLEEFQTHRHKRLRDDTWSVAVGSGSQDLMFKGVNNTMQSHHTPSDTQPTDEGDSVLVETPVYPSTLGFLAALPCALIEVHSDGQGLNPRAPKFLYTIPSGSNPTGSSIPEHRKVTVYITHNWYV</sequence>
<gene>
    <name evidence="6" type="ORF">B0H17DRAFT_1046125</name>
</gene>
<evidence type="ECO:0008006" key="8">
    <source>
        <dbReference type="Google" id="ProtNLM"/>
    </source>
</evidence>
<dbReference type="PANTHER" id="PTHR42790:SF19">
    <property type="entry name" value="KYNURENINE_ALPHA-AMINOADIPATE AMINOTRANSFERASE, MITOCHONDRIAL"/>
    <property type="match status" value="1"/>
</dbReference>
<comment type="caution">
    <text evidence="6">The sequence shown here is derived from an EMBL/GenBank/DDBJ whole genome shotgun (WGS) entry which is preliminary data.</text>
</comment>
<evidence type="ECO:0000256" key="1">
    <source>
        <dbReference type="ARBA" id="ARBA00001933"/>
    </source>
</evidence>
<evidence type="ECO:0000313" key="7">
    <source>
        <dbReference type="Proteomes" id="UP001221757"/>
    </source>
</evidence>
<proteinExistence type="inferred from homology"/>
<dbReference type="InterPro" id="IPR050859">
    <property type="entry name" value="Class-I_PLP-dep_aminotransf"/>
</dbReference>
<keyword evidence="3" id="KW-0032">Aminotransferase</keyword>